<dbReference type="OrthoDB" id="10384317at2759"/>
<keyword evidence="3" id="KW-1185">Reference proteome</keyword>
<reference evidence="2 3" key="1">
    <citation type="submission" date="2018-11" db="EMBL/GenBank/DDBJ databases">
        <title>Genome sequence of Saitozyma podzolica DSM 27192.</title>
        <authorList>
            <person name="Aliyu H."/>
            <person name="Gorte O."/>
            <person name="Ochsenreither K."/>
        </authorList>
    </citation>
    <scope>NUCLEOTIDE SEQUENCE [LARGE SCALE GENOMIC DNA]</scope>
    <source>
        <strain evidence="2 3">DSM 27192</strain>
    </source>
</reference>
<evidence type="ECO:0000256" key="1">
    <source>
        <dbReference type="SAM" id="SignalP"/>
    </source>
</evidence>
<evidence type="ECO:0000313" key="3">
    <source>
        <dbReference type="Proteomes" id="UP000279259"/>
    </source>
</evidence>
<protein>
    <recommendedName>
        <fullName evidence="4">Chitin-binding type-2 domain-containing protein</fullName>
    </recommendedName>
</protein>
<feature type="signal peptide" evidence="1">
    <location>
        <begin position="1"/>
        <end position="21"/>
    </location>
</feature>
<dbReference type="Proteomes" id="UP000279259">
    <property type="component" value="Unassembled WGS sequence"/>
</dbReference>
<proteinExistence type="predicted"/>
<gene>
    <name evidence="2" type="ORF">EHS25_006753</name>
</gene>
<accession>A0A427YSP5</accession>
<dbReference type="EMBL" id="RSCD01000003">
    <property type="protein sequence ID" value="RSH94099.1"/>
    <property type="molecule type" value="Genomic_DNA"/>
</dbReference>
<evidence type="ECO:0008006" key="4">
    <source>
        <dbReference type="Google" id="ProtNLM"/>
    </source>
</evidence>
<keyword evidence="1" id="KW-0732">Signal</keyword>
<feature type="chain" id="PRO_5019079852" description="Chitin-binding type-2 domain-containing protein" evidence="1">
    <location>
        <begin position="22"/>
        <end position="187"/>
    </location>
</feature>
<comment type="caution">
    <text evidence="2">The sequence shown here is derived from an EMBL/GenBank/DDBJ whole genome shotgun (WGS) entry which is preliminary data.</text>
</comment>
<sequence>MRTTTISLALLALALVDVIVASPIIGTAVVRALLAKRSARRRNVDHDCYVSPPVERVNVTEHKCSRDGGFLGSSVSNSRGQYHCPPTQYDVSLSAFPSFQNYADYTAVGCTYADLVCWYRTDNGELINDDSQECEFGEAPWAGCGARFTNDPIYFKRDLPREIRERTAEAKVLDRRQVDPATLGRGL</sequence>
<name>A0A427YSP5_9TREE</name>
<evidence type="ECO:0000313" key="2">
    <source>
        <dbReference type="EMBL" id="RSH94099.1"/>
    </source>
</evidence>
<organism evidence="2 3">
    <name type="scientific">Saitozyma podzolica</name>
    <dbReference type="NCBI Taxonomy" id="1890683"/>
    <lineage>
        <taxon>Eukaryota</taxon>
        <taxon>Fungi</taxon>
        <taxon>Dikarya</taxon>
        <taxon>Basidiomycota</taxon>
        <taxon>Agaricomycotina</taxon>
        <taxon>Tremellomycetes</taxon>
        <taxon>Tremellales</taxon>
        <taxon>Trimorphomycetaceae</taxon>
        <taxon>Saitozyma</taxon>
    </lineage>
</organism>
<dbReference type="AlphaFoldDB" id="A0A427YSP5"/>